<evidence type="ECO:0000313" key="4">
    <source>
        <dbReference type="Proteomes" id="UP001648503"/>
    </source>
</evidence>
<dbReference type="InterPro" id="IPR057887">
    <property type="entry name" value="IQUB_helical"/>
</dbReference>
<dbReference type="PANTHER" id="PTHR21074:SF0">
    <property type="entry name" value="IQ AND UBIQUITIN-LIKE DOMAIN-CONTAINING PROTEIN"/>
    <property type="match status" value="1"/>
</dbReference>
<feature type="domain" description="IQ motif and ubiquitin-like" evidence="2">
    <location>
        <begin position="546"/>
        <end position="678"/>
    </location>
</feature>
<dbReference type="PANTHER" id="PTHR21074">
    <property type="entry name" value="IQ AND UBIQUITIN-LIKE DOMAIN-CONTAINING PROTEIN"/>
    <property type="match status" value="1"/>
</dbReference>
<protein>
    <recommendedName>
        <fullName evidence="2">IQ motif and ubiquitin-like domain-containing protein</fullName>
    </recommendedName>
</protein>
<dbReference type="EMBL" id="JAFCIX010000086">
    <property type="protein sequence ID" value="KAH6599010.1"/>
    <property type="molecule type" value="Genomic_DNA"/>
</dbReference>
<dbReference type="PROSITE" id="PS50096">
    <property type="entry name" value="IQ"/>
    <property type="match status" value="1"/>
</dbReference>
<organism evidence="3 4">
    <name type="scientific">Batrachochytrium salamandrivorans</name>
    <dbReference type="NCBI Taxonomy" id="1357716"/>
    <lineage>
        <taxon>Eukaryota</taxon>
        <taxon>Fungi</taxon>
        <taxon>Fungi incertae sedis</taxon>
        <taxon>Chytridiomycota</taxon>
        <taxon>Chytridiomycota incertae sedis</taxon>
        <taxon>Chytridiomycetes</taxon>
        <taxon>Rhizophydiales</taxon>
        <taxon>Rhizophydiales incertae sedis</taxon>
        <taxon>Batrachochytrium</taxon>
    </lineage>
</organism>
<feature type="compositionally biased region" description="Polar residues" evidence="1">
    <location>
        <begin position="316"/>
        <end position="325"/>
    </location>
</feature>
<evidence type="ECO:0000256" key="1">
    <source>
        <dbReference type="SAM" id="MobiDB-lite"/>
    </source>
</evidence>
<feature type="region of interest" description="Disordered" evidence="1">
    <location>
        <begin position="352"/>
        <end position="396"/>
    </location>
</feature>
<feature type="compositionally biased region" description="Low complexity" evidence="1">
    <location>
        <begin position="385"/>
        <end position="394"/>
    </location>
</feature>
<feature type="compositionally biased region" description="Polar residues" evidence="1">
    <location>
        <begin position="229"/>
        <end position="246"/>
    </location>
</feature>
<evidence type="ECO:0000313" key="3">
    <source>
        <dbReference type="EMBL" id="KAH6599010.1"/>
    </source>
</evidence>
<name>A0ABQ8FJ43_9FUNG</name>
<proteinExistence type="predicted"/>
<feature type="compositionally biased region" description="Polar residues" evidence="1">
    <location>
        <begin position="267"/>
        <end position="281"/>
    </location>
</feature>
<dbReference type="Proteomes" id="UP001648503">
    <property type="component" value="Unassembled WGS sequence"/>
</dbReference>
<gene>
    <name evidence="3" type="ORF">BASA50_003330</name>
</gene>
<reference evidence="3 4" key="1">
    <citation type="submission" date="2021-02" db="EMBL/GenBank/DDBJ databases">
        <title>Variation within the Batrachochytrium salamandrivorans European outbreak.</title>
        <authorList>
            <person name="Kelly M."/>
            <person name="Pasmans F."/>
            <person name="Shea T.P."/>
            <person name="Munoz J.F."/>
            <person name="Carranza S."/>
            <person name="Cuomo C.A."/>
            <person name="Martel A."/>
        </authorList>
    </citation>
    <scope>NUCLEOTIDE SEQUENCE [LARGE SCALE GENOMIC DNA]</scope>
    <source>
        <strain evidence="3 4">AMFP18/2</strain>
    </source>
</reference>
<comment type="caution">
    <text evidence="3">The sequence shown here is derived from an EMBL/GenBank/DDBJ whole genome shotgun (WGS) entry which is preliminary data.</text>
</comment>
<dbReference type="InterPro" id="IPR037695">
    <property type="entry name" value="IQUB"/>
</dbReference>
<keyword evidence="4" id="KW-1185">Reference proteome</keyword>
<feature type="region of interest" description="Disordered" evidence="1">
    <location>
        <begin position="226"/>
        <end position="325"/>
    </location>
</feature>
<sequence>METTDISDSATENHAIDTVSTLTTALANSEALVTTEISPTPAMEDITDMTIGKTSDHIGETTHDMEEGTNIQIESVSTLSELSCMPISTPTAETSEIRLVTEESQSIGLDNAPINENVDSNVCIDAIHTQQPEPTCIQSNMDVNRSTSIVLESISSGSHQNPTAISVSSSRAELALSLIIDPERLENHALEADHAVYPSSAGHVSLQQDLPSDDIDRFKDVSERLSMVDSEQSTHAHTSHLTNVDPSTLEKTHSSLPHFISDRNSDPYDSTIENEGDSSGSAYLDDGDHDSLNGVDPHPLSSQDPPIKDNRIENPSIPSESPAIKSNLSQWVGKRYLGGFRHKTHGTEYFHAETQTPTPQERREKAAVKRFHQKSQTTINRNRDSQTSQDSSTQMTRPGYYVSLETATVLYSGTYITADERHVTQTNKAIIIQCFVRQTLARMRAQQLREDQDRRVKSIADKETRRIMLSEKKRRKDIESRLHPKTNKDIEILYNGLENWRLKEIERINGLGYSQPVRLAALADLLDQESTLLRKIDQLKVSVNAENHKRGITHLLEKMASPKRWVGFDGQTVLVDTPTTIRARKPRDLYYALNLPLLSVDERLQILLHVKYTVKEFDCRLSRDIVELIDREGDLVSRGRNVSSLQGLRQRISSLFLQFIRTPEFNPEAAAHQKHTNAGQSSHLNGESAVCYCRGCTKYKQSTEFYLSTTMKHLGKCKECTTKENIATQRKDDSIYSDMLKLVKAQEAARHHRSGMSTHTSYNAMTLLQESDMRYLVDVIWNHRSAVCGSHNMTELVLTRWDPALELSPWNSILLTKAEAATHDCRPDPHTMYSDDFISSVVQKHILAKQHFGDLPAMAKYLQNHYHENRHGKLIPKSVLKEDERVPCVTNHSLVQ</sequence>
<dbReference type="Pfam" id="PF25805">
    <property type="entry name" value="IQUB"/>
    <property type="match status" value="1"/>
</dbReference>
<accession>A0ABQ8FJ43</accession>
<evidence type="ECO:0000259" key="2">
    <source>
        <dbReference type="Pfam" id="PF25805"/>
    </source>
</evidence>